<dbReference type="Pfam" id="PF11666">
    <property type="entry name" value="DUF2933"/>
    <property type="match status" value="1"/>
</dbReference>
<feature type="coiled-coil region" evidence="1">
    <location>
        <begin position="42"/>
        <end position="69"/>
    </location>
</feature>
<organism evidence="3 4">
    <name type="scientific">Ureibacillus acetophenoni</name>
    <dbReference type="NCBI Taxonomy" id="614649"/>
    <lineage>
        <taxon>Bacteria</taxon>
        <taxon>Bacillati</taxon>
        <taxon>Bacillota</taxon>
        <taxon>Bacilli</taxon>
        <taxon>Bacillales</taxon>
        <taxon>Caryophanaceae</taxon>
        <taxon>Ureibacillus</taxon>
    </lineage>
</organism>
<evidence type="ECO:0000313" key="4">
    <source>
        <dbReference type="Proteomes" id="UP000219252"/>
    </source>
</evidence>
<accession>A0A285URW7</accession>
<reference evidence="4" key="1">
    <citation type="submission" date="2017-08" db="EMBL/GenBank/DDBJ databases">
        <authorList>
            <person name="Varghese N."/>
            <person name="Submissions S."/>
        </authorList>
    </citation>
    <scope>NUCLEOTIDE SEQUENCE [LARGE SCALE GENOMIC DNA]</scope>
    <source>
        <strain evidence="4">JC23</strain>
    </source>
</reference>
<proteinExistence type="predicted"/>
<dbReference type="EMBL" id="OBQC01000014">
    <property type="protein sequence ID" value="SOC42981.1"/>
    <property type="molecule type" value="Genomic_DNA"/>
</dbReference>
<keyword evidence="2" id="KW-0812">Transmembrane</keyword>
<protein>
    <recommendedName>
        <fullName evidence="5">DUF2933 family protein</fullName>
    </recommendedName>
</protein>
<dbReference type="InterPro" id="IPR021682">
    <property type="entry name" value="DUF2933"/>
</dbReference>
<evidence type="ECO:0008006" key="5">
    <source>
        <dbReference type="Google" id="ProtNLM"/>
    </source>
</evidence>
<keyword evidence="2" id="KW-1133">Transmembrane helix</keyword>
<name>A0A285URW7_9BACL</name>
<keyword evidence="1" id="KW-0175">Coiled coil</keyword>
<dbReference type="RefSeq" id="WP_097150608.1">
    <property type="nucleotide sequence ID" value="NZ_OBQC01000014.1"/>
</dbReference>
<dbReference type="Proteomes" id="UP000219252">
    <property type="component" value="Unassembled WGS sequence"/>
</dbReference>
<sequence>MDWNWLPLLILLICPLMMVFMMFGGHRHTHGKGNQKTQHSTLIELESKVTTLEKENEKLREEINELFSKK</sequence>
<evidence type="ECO:0000313" key="3">
    <source>
        <dbReference type="EMBL" id="SOC42981.1"/>
    </source>
</evidence>
<evidence type="ECO:0000256" key="1">
    <source>
        <dbReference type="SAM" id="Coils"/>
    </source>
</evidence>
<evidence type="ECO:0000256" key="2">
    <source>
        <dbReference type="SAM" id="Phobius"/>
    </source>
</evidence>
<gene>
    <name evidence="3" type="ORF">SAMN05877842_11423</name>
</gene>
<dbReference type="AlphaFoldDB" id="A0A285URW7"/>
<keyword evidence="2" id="KW-0472">Membrane</keyword>
<feature type="transmembrane region" description="Helical" evidence="2">
    <location>
        <begin position="6"/>
        <end position="25"/>
    </location>
</feature>
<keyword evidence="4" id="KW-1185">Reference proteome</keyword>